<evidence type="ECO:0000256" key="1">
    <source>
        <dbReference type="ARBA" id="ARBA00004733"/>
    </source>
</evidence>
<name>A0A942Z8D3_9FIRM</name>
<dbReference type="InterPro" id="IPR002028">
    <property type="entry name" value="Trp_synthase_suA"/>
</dbReference>
<dbReference type="PANTHER" id="PTHR43406">
    <property type="entry name" value="TRYPTOPHAN SYNTHASE, ALPHA CHAIN"/>
    <property type="match status" value="1"/>
</dbReference>
<dbReference type="PANTHER" id="PTHR43406:SF1">
    <property type="entry name" value="TRYPTOPHAN SYNTHASE ALPHA CHAIN, CHLOROPLASTIC"/>
    <property type="match status" value="1"/>
</dbReference>
<protein>
    <recommendedName>
        <fullName evidence="3">tryptophan synthase</fullName>
        <ecNumber evidence="3">4.2.1.20</ecNumber>
    </recommendedName>
</protein>
<evidence type="ECO:0000256" key="4">
    <source>
        <dbReference type="ARBA" id="ARBA00022605"/>
    </source>
</evidence>
<evidence type="ECO:0000256" key="8">
    <source>
        <dbReference type="ARBA" id="ARBA00049047"/>
    </source>
</evidence>
<gene>
    <name evidence="10" type="primary">trpA</name>
    <name evidence="10" type="ORF">GOQ27_05285</name>
</gene>
<dbReference type="Proteomes" id="UP000724672">
    <property type="component" value="Unassembled WGS sequence"/>
</dbReference>
<dbReference type="InterPro" id="IPR011060">
    <property type="entry name" value="RibuloseP-bd_barrel"/>
</dbReference>
<proteinExistence type="inferred from homology"/>
<dbReference type="AlphaFoldDB" id="A0A942Z8D3"/>
<dbReference type="SUPFAM" id="SSF51366">
    <property type="entry name" value="Ribulose-phoshate binding barrel"/>
    <property type="match status" value="1"/>
</dbReference>
<keyword evidence="7 10" id="KW-0456">Lyase</keyword>
<evidence type="ECO:0000313" key="10">
    <source>
        <dbReference type="EMBL" id="MBS4537864.1"/>
    </source>
</evidence>
<comment type="subunit">
    <text evidence="2">Tetramer of two alpha and two beta chains.</text>
</comment>
<accession>A0A942Z8D3</accession>
<dbReference type="EC" id="4.2.1.20" evidence="3"/>
<dbReference type="EMBL" id="WSFT01000022">
    <property type="protein sequence ID" value="MBS4537864.1"/>
    <property type="molecule type" value="Genomic_DNA"/>
</dbReference>
<dbReference type="InterPro" id="IPR013785">
    <property type="entry name" value="Aldolase_TIM"/>
</dbReference>
<dbReference type="NCBIfam" id="TIGR00262">
    <property type="entry name" value="trpA"/>
    <property type="match status" value="1"/>
</dbReference>
<keyword evidence="6" id="KW-0057">Aromatic amino acid biosynthesis</keyword>
<comment type="catalytic activity">
    <reaction evidence="8">
        <text>(1S,2R)-1-C-(indol-3-yl)glycerol 3-phosphate + L-serine = D-glyceraldehyde 3-phosphate + L-tryptophan + H2O</text>
        <dbReference type="Rhea" id="RHEA:10532"/>
        <dbReference type="ChEBI" id="CHEBI:15377"/>
        <dbReference type="ChEBI" id="CHEBI:33384"/>
        <dbReference type="ChEBI" id="CHEBI:57912"/>
        <dbReference type="ChEBI" id="CHEBI:58866"/>
        <dbReference type="ChEBI" id="CHEBI:59776"/>
        <dbReference type="EC" id="4.2.1.20"/>
    </reaction>
</comment>
<organism evidence="10 11">
    <name type="scientific">Anaeromonas frigoriresistens</name>
    <dbReference type="NCBI Taxonomy" id="2683708"/>
    <lineage>
        <taxon>Bacteria</taxon>
        <taxon>Bacillati</taxon>
        <taxon>Bacillota</taxon>
        <taxon>Tissierellia</taxon>
        <taxon>Tissierellales</taxon>
        <taxon>Thermohalobacteraceae</taxon>
        <taxon>Anaeromonas</taxon>
    </lineage>
</organism>
<keyword evidence="4" id="KW-0028">Amino-acid biosynthesis</keyword>
<sequence length="240" mass="26906">MNNLKNILTNKSNLLTLYLTLGYPDSDKFFNALDIMVINGMDILEIGIPVENPILDGATISNTHRKVISKGLDRHIIITYLKKIKFQYPDLPIVIMSYKDGIDKYNLLDIDLYDAILCPDETIITEKKDTIQIYNEEMDMNTIKETLDITQGFAYVMSGVGKTGGKGSLPEGYIQTMENIRKVSNIPLQIGFGIHSPTQIKKVISKGANGVIIGSEIIRKLDEGMRSLELYMKEISKARG</sequence>
<comment type="caution">
    <text evidence="10">The sequence shown here is derived from an EMBL/GenBank/DDBJ whole genome shotgun (WGS) entry which is preliminary data.</text>
</comment>
<dbReference type="Gene3D" id="3.20.20.70">
    <property type="entry name" value="Aldolase class I"/>
    <property type="match status" value="1"/>
</dbReference>
<evidence type="ECO:0000313" key="11">
    <source>
        <dbReference type="Proteomes" id="UP000724672"/>
    </source>
</evidence>
<keyword evidence="11" id="KW-1185">Reference proteome</keyword>
<evidence type="ECO:0000256" key="5">
    <source>
        <dbReference type="ARBA" id="ARBA00022822"/>
    </source>
</evidence>
<evidence type="ECO:0000256" key="3">
    <source>
        <dbReference type="ARBA" id="ARBA00012043"/>
    </source>
</evidence>
<comment type="pathway">
    <text evidence="1">Amino-acid biosynthesis; L-tryptophan biosynthesis; L-tryptophan from chorismate: step 5/5.</text>
</comment>
<dbReference type="GO" id="GO:0005829">
    <property type="term" value="C:cytosol"/>
    <property type="evidence" value="ECO:0007669"/>
    <property type="project" value="TreeGrafter"/>
</dbReference>
<dbReference type="RefSeq" id="WP_203365793.1">
    <property type="nucleotide sequence ID" value="NZ_WSFT01000022.1"/>
</dbReference>
<evidence type="ECO:0000256" key="2">
    <source>
        <dbReference type="ARBA" id="ARBA00011270"/>
    </source>
</evidence>
<reference evidence="10" key="1">
    <citation type="submission" date="2019-12" db="EMBL/GenBank/DDBJ databases">
        <title>Clostridiaceae gen. nov. sp. nov., isolated from sediment in Xinjiang, China.</title>
        <authorList>
            <person name="Zhang R."/>
        </authorList>
    </citation>
    <scope>NUCLEOTIDE SEQUENCE</scope>
    <source>
        <strain evidence="10">D2Q-11</strain>
    </source>
</reference>
<keyword evidence="5" id="KW-0822">Tryptophan biosynthesis</keyword>
<comment type="similarity">
    <text evidence="9">Belongs to the TrpA family.</text>
</comment>
<dbReference type="Pfam" id="PF00290">
    <property type="entry name" value="Trp_syntA"/>
    <property type="match status" value="2"/>
</dbReference>
<evidence type="ECO:0000256" key="7">
    <source>
        <dbReference type="ARBA" id="ARBA00023239"/>
    </source>
</evidence>
<evidence type="ECO:0000256" key="9">
    <source>
        <dbReference type="RuleBase" id="RU003662"/>
    </source>
</evidence>
<dbReference type="GO" id="GO:0004834">
    <property type="term" value="F:tryptophan synthase activity"/>
    <property type="evidence" value="ECO:0007669"/>
    <property type="project" value="UniProtKB-EC"/>
</dbReference>
<evidence type="ECO:0000256" key="6">
    <source>
        <dbReference type="ARBA" id="ARBA00023141"/>
    </source>
</evidence>